<evidence type="ECO:0000256" key="1">
    <source>
        <dbReference type="SAM" id="Phobius"/>
    </source>
</evidence>
<name>A0ABU4VKE9_9ACTN</name>
<feature type="transmembrane region" description="Helical" evidence="1">
    <location>
        <begin position="87"/>
        <end position="109"/>
    </location>
</feature>
<evidence type="ECO:0000313" key="3">
    <source>
        <dbReference type="Proteomes" id="UP001277761"/>
    </source>
</evidence>
<keyword evidence="1" id="KW-0812">Transmembrane</keyword>
<keyword evidence="3" id="KW-1185">Reference proteome</keyword>
<sequence>MLPLKDAIDRPRHPLAWVLAGTVLAVGVVRPIVALLAALVVLVTADAIAHRSRPGVAIAAAIVGGALTVLFAYDLGDSTPPHAWNPLGPLAAVGAAAALAGVSVGIAPTSRVLTLSLLPGAGGMLAVPAAVWTLVGIALIVVGQATNAILPPGTGLTTLLTLAVLGLALVVGTPLGWRARHRH</sequence>
<feature type="transmembrane region" description="Helical" evidence="1">
    <location>
        <begin position="15"/>
        <end position="43"/>
    </location>
</feature>
<feature type="transmembrane region" description="Helical" evidence="1">
    <location>
        <begin position="121"/>
        <end position="143"/>
    </location>
</feature>
<gene>
    <name evidence="2" type="ORF">SK069_11910</name>
</gene>
<reference evidence="2 3" key="1">
    <citation type="submission" date="2023-11" db="EMBL/GenBank/DDBJ databases">
        <authorList>
            <person name="Xu M."/>
            <person name="Jiang T."/>
        </authorList>
    </citation>
    <scope>NUCLEOTIDE SEQUENCE [LARGE SCALE GENOMIC DNA]</scope>
    <source>
        <strain evidence="2 3">SD</strain>
    </source>
</reference>
<feature type="transmembrane region" description="Helical" evidence="1">
    <location>
        <begin position="155"/>
        <end position="177"/>
    </location>
</feature>
<dbReference type="EMBL" id="JAXAVX010000005">
    <property type="protein sequence ID" value="MDX8152305.1"/>
    <property type="molecule type" value="Genomic_DNA"/>
</dbReference>
<keyword evidence="1" id="KW-1133">Transmembrane helix</keyword>
<feature type="transmembrane region" description="Helical" evidence="1">
    <location>
        <begin position="55"/>
        <end position="75"/>
    </location>
</feature>
<protein>
    <submittedName>
        <fullName evidence="2">Uncharacterized protein</fullName>
    </submittedName>
</protein>
<accession>A0ABU4VKE9</accession>
<proteinExistence type="predicted"/>
<organism evidence="2 3">
    <name type="scientific">Patulibacter brassicae</name>
    <dbReference type="NCBI Taxonomy" id="1705717"/>
    <lineage>
        <taxon>Bacteria</taxon>
        <taxon>Bacillati</taxon>
        <taxon>Actinomycetota</taxon>
        <taxon>Thermoleophilia</taxon>
        <taxon>Solirubrobacterales</taxon>
        <taxon>Patulibacteraceae</taxon>
        <taxon>Patulibacter</taxon>
    </lineage>
</organism>
<evidence type="ECO:0000313" key="2">
    <source>
        <dbReference type="EMBL" id="MDX8152305.1"/>
    </source>
</evidence>
<comment type="caution">
    <text evidence="2">The sequence shown here is derived from an EMBL/GenBank/DDBJ whole genome shotgun (WGS) entry which is preliminary data.</text>
</comment>
<dbReference type="Proteomes" id="UP001277761">
    <property type="component" value="Unassembled WGS sequence"/>
</dbReference>
<keyword evidence="1" id="KW-0472">Membrane</keyword>
<dbReference type="RefSeq" id="WP_319954459.1">
    <property type="nucleotide sequence ID" value="NZ_JAXAVX010000005.1"/>
</dbReference>